<name>A0A511X2X2_9BACI</name>
<evidence type="ECO:0000313" key="3">
    <source>
        <dbReference type="Proteomes" id="UP000321400"/>
    </source>
</evidence>
<keyword evidence="1" id="KW-0472">Membrane</keyword>
<dbReference type="RefSeq" id="WP_089802341.1">
    <property type="nucleotide sequence ID" value="NZ_BJYE01000022.1"/>
</dbReference>
<evidence type="ECO:0000256" key="1">
    <source>
        <dbReference type="SAM" id="Phobius"/>
    </source>
</evidence>
<dbReference type="PANTHER" id="PTHR40070:SF1">
    <property type="entry name" value="UPF0478 PROTEIN YTXG"/>
    <property type="match status" value="1"/>
</dbReference>
<comment type="caution">
    <text evidence="2">The sequence shown here is derived from an EMBL/GenBank/DDBJ whole genome shotgun (WGS) entry which is preliminary data.</text>
</comment>
<dbReference type="STRING" id="442899.SAMN05720591_12025"/>
<dbReference type="Pfam" id="PF06103">
    <property type="entry name" value="DUF948"/>
    <property type="match status" value="1"/>
</dbReference>
<keyword evidence="1" id="KW-0812">Transmembrane</keyword>
<evidence type="ECO:0008006" key="4">
    <source>
        <dbReference type="Google" id="ProtNLM"/>
    </source>
</evidence>
<sequence length="139" mass="15294">MDNLLYISALIAAIAFAVLVVYLVRLLKESERTMTSVANTLEGLEKQMVGITTETTLLLNRTNALAEDINLKADKLNVLVDSISGLSTTFTTFSASVKEVSDTISRIAVDNKEETAQVIKWGNVAMEVLKKKKDKRTTK</sequence>
<dbReference type="OrthoDB" id="2366030at2"/>
<dbReference type="PANTHER" id="PTHR40070">
    <property type="entry name" value="UPF0478 PROTEIN YTXG"/>
    <property type="match status" value="1"/>
</dbReference>
<keyword evidence="1" id="KW-1133">Transmembrane helix</keyword>
<evidence type="ECO:0000313" key="2">
    <source>
        <dbReference type="EMBL" id="GEN57293.1"/>
    </source>
</evidence>
<reference evidence="2 3" key="1">
    <citation type="submission" date="2019-07" db="EMBL/GenBank/DDBJ databases">
        <title>Whole genome shotgun sequence of Halolactibacillus alkaliphilus NBRC 103919.</title>
        <authorList>
            <person name="Hosoyama A."/>
            <person name="Uohara A."/>
            <person name="Ohji S."/>
            <person name="Ichikawa N."/>
        </authorList>
    </citation>
    <scope>NUCLEOTIDE SEQUENCE [LARGE SCALE GENOMIC DNA]</scope>
    <source>
        <strain evidence="2 3">NBRC 103919</strain>
    </source>
</reference>
<dbReference type="AlphaFoldDB" id="A0A511X2X2"/>
<keyword evidence="3" id="KW-1185">Reference proteome</keyword>
<dbReference type="Proteomes" id="UP000321400">
    <property type="component" value="Unassembled WGS sequence"/>
</dbReference>
<feature type="transmembrane region" description="Helical" evidence="1">
    <location>
        <begin position="6"/>
        <end position="24"/>
    </location>
</feature>
<gene>
    <name evidence="2" type="ORF">HAL01_17570</name>
</gene>
<proteinExistence type="predicted"/>
<dbReference type="EMBL" id="BJYE01000022">
    <property type="protein sequence ID" value="GEN57293.1"/>
    <property type="molecule type" value="Genomic_DNA"/>
</dbReference>
<accession>A0A511X2X2</accession>
<protein>
    <recommendedName>
        <fullName evidence="4">General stress protein</fullName>
    </recommendedName>
</protein>
<dbReference type="InterPro" id="IPR009293">
    <property type="entry name" value="UPF0478"/>
</dbReference>
<organism evidence="2 3">
    <name type="scientific">Halolactibacillus alkaliphilus</name>
    <dbReference type="NCBI Taxonomy" id="442899"/>
    <lineage>
        <taxon>Bacteria</taxon>
        <taxon>Bacillati</taxon>
        <taxon>Bacillota</taxon>
        <taxon>Bacilli</taxon>
        <taxon>Bacillales</taxon>
        <taxon>Bacillaceae</taxon>
        <taxon>Halolactibacillus</taxon>
    </lineage>
</organism>